<dbReference type="GeneID" id="19156389"/>
<dbReference type="EMBL" id="AMWN01000001">
    <property type="protein sequence ID" value="EXJ96361.1"/>
    <property type="molecule type" value="Genomic_DNA"/>
</dbReference>
<gene>
    <name evidence="2" type="ORF">A1O1_01487</name>
</gene>
<dbReference type="Proteomes" id="UP000019484">
    <property type="component" value="Unassembled WGS sequence"/>
</dbReference>
<organism evidence="2 3">
    <name type="scientific">Capronia coronata CBS 617.96</name>
    <dbReference type="NCBI Taxonomy" id="1182541"/>
    <lineage>
        <taxon>Eukaryota</taxon>
        <taxon>Fungi</taxon>
        <taxon>Dikarya</taxon>
        <taxon>Ascomycota</taxon>
        <taxon>Pezizomycotina</taxon>
        <taxon>Eurotiomycetes</taxon>
        <taxon>Chaetothyriomycetidae</taxon>
        <taxon>Chaetothyriales</taxon>
        <taxon>Herpotrichiellaceae</taxon>
        <taxon>Capronia</taxon>
    </lineage>
</organism>
<sequence>MGRRPRQSGHLQGQFPLRSVVPAPCCVVPRHSPSHDPSSVNASWPQIWPSGLPQTSVIPPTEHWPEPVSPVSNRSTLSQGSGTNSAATTNDTSALAYARHLSPEVDSPTSSVISNLQTIHEASYGNARLRQPRPLVPDLLPDTNVQMTQDVVGIGDPTLAYYPPDYLRPPQFVSPRDLSPGDHQRYPQTAEPWSTLPFRHEDHWFNGHAYRGKSETMDSVLGMTTSQARRDRGGVRTGPLSMEQRQHASDVRREGACLRCIIMKEKCDTRFPCNTCTSKERRKIPKQCIRARFDWNGCKLMLFPDELTWRLKAEKLFCYLRNGSFDYSARPKFQISLDMNVGIPLNVIVKEFYPLDLAREIRHAHFLTKDADGSKSYKKYPVWSPPIIMFIKDGDLERQVKLVSQQIPALFEQVLDDPVKWPEWTTKYFIDRREDFQTTILELIGRYYRKDLKEHAIIKTALSLLWFEYLLLNKFTIPPSAVPQLETNLESPRPAGAHQDIHVIPDTINRFLKAIILPMAMGAARKITAKLHDMLFAMSVSQKLATAQTDIALCLAFVVLMFVGRTQSSLALEADSPAHETGAEYSFAEAETKIRAMEESVCDYLVSFHKYTLSRRSSARSTAAQTAAPASARGRRNSDYSTNSACEFHARQFDLVGRLRGEIEHSYAQERPVDFELGPIDLRTFPYMNVRRLCWKLFLNVENDKAR</sequence>
<dbReference type="eggNOG" id="ENOG502SFBR">
    <property type="taxonomic scope" value="Eukaryota"/>
</dbReference>
<dbReference type="OrthoDB" id="4226666at2759"/>
<accession>W9Z469</accession>
<protein>
    <recommendedName>
        <fullName evidence="4">Zn(2)-C6 fungal-type domain-containing protein</fullName>
    </recommendedName>
</protein>
<dbReference type="PANTHER" id="PTHR35392">
    <property type="entry name" value="ZN(II)2CYS6 TRANSCRIPTION FACTOR (EUROFUNG)-RELATED-RELATED"/>
    <property type="match status" value="1"/>
</dbReference>
<feature type="region of interest" description="Disordered" evidence="1">
    <location>
        <begin position="225"/>
        <end position="246"/>
    </location>
</feature>
<feature type="region of interest" description="Disordered" evidence="1">
    <location>
        <begin position="622"/>
        <end position="641"/>
    </location>
</feature>
<reference evidence="2 3" key="1">
    <citation type="submission" date="2013-03" db="EMBL/GenBank/DDBJ databases">
        <title>The Genome Sequence of Capronia coronata CBS 617.96.</title>
        <authorList>
            <consortium name="The Broad Institute Genomics Platform"/>
            <person name="Cuomo C."/>
            <person name="de Hoog S."/>
            <person name="Gorbushina A."/>
            <person name="Walker B."/>
            <person name="Young S.K."/>
            <person name="Zeng Q."/>
            <person name="Gargeya S."/>
            <person name="Fitzgerald M."/>
            <person name="Haas B."/>
            <person name="Abouelleil A."/>
            <person name="Allen A.W."/>
            <person name="Alvarado L."/>
            <person name="Arachchi H.M."/>
            <person name="Berlin A.M."/>
            <person name="Chapman S.B."/>
            <person name="Gainer-Dewar J."/>
            <person name="Goldberg J."/>
            <person name="Griggs A."/>
            <person name="Gujja S."/>
            <person name="Hansen M."/>
            <person name="Howarth C."/>
            <person name="Imamovic A."/>
            <person name="Ireland A."/>
            <person name="Larimer J."/>
            <person name="McCowan C."/>
            <person name="Murphy C."/>
            <person name="Pearson M."/>
            <person name="Poon T.W."/>
            <person name="Priest M."/>
            <person name="Roberts A."/>
            <person name="Saif S."/>
            <person name="Shea T."/>
            <person name="Sisk P."/>
            <person name="Sykes S."/>
            <person name="Wortman J."/>
            <person name="Nusbaum C."/>
            <person name="Birren B."/>
        </authorList>
    </citation>
    <scope>NUCLEOTIDE SEQUENCE [LARGE SCALE GENOMIC DNA]</scope>
    <source>
        <strain evidence="2 3">CBS 617.96</strain>
    </source>
</reference>
<proteinExistence type="predicted"/>
<evidence type="ECO:0000256" key="1">
    <source>
        <dbReference type="SAM" id="MobiDB-lite"/>
    </source>
</evidence>
<dbReference type="RefSeq" id="XP_007720590.1">
    <property type="nucleotide sequence ID" value="XM_007722400.1"/>
</dbReference>
<dbReference type="PANTHER" id="PTHR35392:SF3">
    <property type="entry name" value="ZN(2)-C6 FUNGAL-TYPE DOMAIN-CONTAINING PROTEIN"/>
    <property type="match status" value="1"/>
</dbReference>
<feature type="compositionally biased region" description="Polar residues" evidence="1">
    <location>
        <begin position="70"/>
        <end position="82"/>
    </location>
</feature>
<comment type="caution">
    <text evidence="2">The sequence shown here is derived from an EMBL/GenBank/DDBJ whole genome shotgun (WGS) entry which is preliminary data.</text>
</comment>
<dbReference type="InterPro" id="IPR052973">
    <property type="entry name" value="Fungal_sec-metab_reg_TF"/>
</dbReference>
<dbReference type="AlphaFoldDB" id="W9Z469"/>
<keyword evidence="3" id="KW-1185">Reference proteome</keyword>
<evidence type="ECO:0000313" key="3">
    <source>
        <dbReference type="Proteomes" id="UP000019484"/>
    </source>
</evidence>
<evidence type="ECO:0008006" key="4">
    <source>
        <dbReference type="Google" id="ProtNLM"/>
    </source>
</evidence>
<dbReference type="HOGENOM" id="CLU_025396_0_0_1"/>
<dbReference type="STRING" id="1182541.W9Z469"/>
<feature type="compositionally biased region" description="Low complexity" evidence="1">
    <location>
        <begin position="622"/>
        <end position="632"/>
    </location>
</feature>
<feature type="region of interest" description="Disordered" evidence="1">
    <location>
        <begin position="51"/>
        <end position="88"/>
    </location>
</feature>
<evidence type="ECO:0000313" key="2">
    <source>
        <dbReference type="EMBL" id="EXJ96361.1"/>
    </source>
</evidence>
<name>W9Z469_9EURO</name>